<dbReference type="AlphaFoldDB" id="A0A2J6TMM0"/>
<dbReference type="RefSeq" id="XP_024741122.1">
    <property type="nucleotide sequence ID" value="XM_024871779.1"/>
</dbReference>
<accession>A0A2J6TMM0</accession>
<dbReference type="GeneID" id="36579861"/>
<evidence type="ECO:0000313" key="2">
    <source>
        <dbReference type="Proteomes" id="UP000235371"/>
    </source>
</evidence>
<protein>
    <submittedName>
        <fullName evidence="1">Uncharacterized protein</fullName>
    </submittedName>
</protein>
<gene>
    <name evidence="1" type="ORF">K444DRAFT_307530</name>
</gene>
<dbReference type="InParanoid" id="A0A2J6TMM0"/>
<sequence length="188" mass="21053">MPRQQDLHLDYFPYRLQAPALRQRVCVLLPLVLLRRARGSAQVHRGSVLPLQGLQPCRTRVSWWCECPVQIQESAGEFAHRASPSHPSSVPPWPLDLAAPVALHECGVGVGYRDQNFLELTVEDIMAHRRFHLRFQVNQAKPRPLAGLASAALQVALRGLFPSHLGWTEPRSSVIVSPAAFRHLCLVD</sequence>
<dbReference type="EMBL" id="KZ613769">
    <property type="protein sequence ID" value="PMD64218.1"/>
    <property type="molecule type" value="Genomic_DNA"/>
</dbReference>
<dbReference type="Proteomes" id="UP000235371">
    <property type="component" value="Unassembled WGS sequence"/>
</dbReference>
<organism evidence="1 2">
    <name type="scientific">Hyaloscypha bicolor E</name>
    <dbReference type="NCBI Taxonomy" id="1095630"/>
    <lineage>
        <taxon>Eukaryota</taxon>
        <taxon>Fungi</taxon>
        <taxon>Dikarya</taxon>
        <taxon>Ascomycota</taxon>
        <taxon>Pezizomycotina</taxon>
        <taxon>Leotiomycetes</taxon>
        <taxon>Helotiales</taxon>
        <taxon>Hyaloscyphaceae</taxon>
        <taxon>Hyaloscypha</taxon>
        <taxon>Hyaloscypha bicolor</taxon>
    </lineage>
</organism>
<reference evidence="1 2" key="1">
    <citation type="submission" date="2016-04" db="EMBL/GenBank/DDBJ databases">
        <title>A degradative enzymes factory behind the ericoid mycorrhizal symbiosis.</title>
        <authorList>
            <consortium name="DOE Joint Genome Institute"/>
            <person name="Martino E."/>
            <person name="Morin E."/>
            <person name="Grelet G."/>
            <person name="Kuo A."/>
            <person name="Kohler A."/>
            <person name="Daghino S."/>
            <person name="Barry K."/>
            <person name="Choi C."/>
            <person name="Cichocki N."/>
            <person name="Clum A."/>
            <person name="Copeland A."/>
            <person name="Hainaut M."/>
            <person name="Haridas S."/>
            <person name="Labutti K."/>
            <person name="Lindquist E."/>
            <person name="Lipzen A."/>
            <person name="Khouja H.-R."/>
            <person name="Murat C."/>
            <person name="Ohm R."/>
            <person name="Olson A."/>
            <person name="Spatafora J."/>
            <person name="Veneault-Fourrey C."/>
            <person name="Henrissat B."/>
            <person name="Grigoriev I."/>
            <person name="Martin F."/>
            <person name="Perotto S."/>
        </authorList>
    </citation>
    <scope>NUCLEOTIDE SEQUENCE [LARGE SCALE GENOMIC DNA]</scope>
    <source>
        <strain evidence="1 2">E</strain>
    </source>
</reference>
<keyword evidence="2" id="KW-1185">Reference proteome</keyword>
<name>A0A2J6TMM0_9HELO</name>
<evidence type="ECO:0000313" key="1">
    <source>
        <dbReference type="EMBL" id="PMD64218.1"/>
    </source>
</evidence>
<proteinExistence type="predicted"/>